<dbReference type="CDD" id="cd09272">
    <property type="entry name" value="RNase_HI_RT_Ty1"/>
    <property type="match status" value="1"/>
</dbReference>
<sequence length="612" mass="69338">MVNAMLDTAELSKEWWGEAILTACHVLNRIPTKHKEVTPFEEWERKKLNLSHLRTWGCLAKINVPIAKKRKLGPKTVDCVFFGYAIHNVGDRFLIVNSGVPDMRVGTITESRDATFFENEFPMKNAPSTSSQEPILSPEHFVPIKHIDQTLEENPKEDNIVATRKSKRQRTAKSFGDDYIVYLVDDTSRTIEEAYSSPDADYWKEAIRCEMNSIMSNGTWEVVERIYGCKLVGCKWVFKKKLRPDGTIEKYKAMLVAKGYTQKEGEDFFDTYSPVARLTTIRVLLALAASHGLLVHQMDVKTAFLNGELEEEIYMDQSDGYVLEGQEGMMCKLLKSLYGLKQAPKQWHEKFDNTLTSAGFVVNEADKCVYYRYGGGEGVILCLYVDDILIFGTSLNVIEEVKDFLSKSFEMKDLGVADVILNIKLLRGDEASATRPDISFAVSKLSRFVSNPGDDHWHALERVMRYLKGTMSYGINYAGYPKVLEGYSDSNWISDADEIKATELTALDTATVEAEWLRELLMDLPVVEKPVPAILMSCDNQTVIIKVNSLKDKMKSSRHVKRRLKSVRKQKNSGVIALDYVQMAKNLADQFTKGLPRNVIDCASRKMGLRPT</sequence>
<evidence type="ECO:0000313" key="4">
    <source>
        <dbReference type="Proteomes" id="UP000000763"/>
    </source>
</evidence>
<dbReference type="PANTHER" id="PTHR11439">
    <property type="entry name" value="GAG-POL-RELATED RETROTRANSPOSON"/>
    <property type="match status" value="1"/>
</dbReference>
<feature type="domain" description="Retroviral polymerase SH3-like" evidence="2">
    <location>
        <begin position="58"/>
        <end position="126"/>
    </location>
</feature>
<dbReference type="EMBL" id="AL606602">
    <property type="protein sequence ID" value="CAE01741.2"/>
    <property type="molecule type" value="Genomic_DNA"/>
</dbReference>
<evidence type="ECO:0000259" key="2">
    <source>
        <dbReference type="Pfam" id="PF25597"/>
    </source>
</evidence>
<dbReference type="InterPro" id="IPR013103">
    <property type="entry name" value="RVT_2"/>
</dbReference>
<dbReference type="SUPFAM" id="SSF56672">
    <property type="entry name" value="DNA/RNA polymerases"/>
    <property type="match status" value="1"/>
</dbReference>
<protein>
    <submittedName>
        <fullName evidence="3">OSJNBb0056F09.4 protein</fullName>
    </submittedName>
</protein>
<dbReference type="PANTHER" id="PTHR11439:SF440">
    <property type="entry name" value="INTEGRASE CATALYTIC DOMAIN-CONTAINING PROTEIN"/>
    <property type="match status" value="1"/>
</dbReference>
<evidence type="ECO:0000313" key="3">
    <source>
        <dbReference type="EMBL" id="CAE01741.2"/>
    </source>
</evidence>
<dbReference type="InterPro" id="IPR043502">
    <property type="entry name" value="DNA/RNA_pol_sf"/>
</dbReference>
<accession>Q7XSZ2</accession>
<evidence type="ECO:0000259" key="1">
    <source>
        <dbReference type="Pfam" id="PF07727"/>
    </source>
</evidence>
<feature type="domain" description="Reverse transcriptase Ty1/copia-type" evidence="1">
    <location>
        <begin position="217"/>
        <end position="426"/>
    </location>
</feature>
<dbReference type="AlphaFoldDB" id="Q7XSZ2"/>
<dbReference type="InterPro" id="IPR057670">
    <property type="entry name" value="SH3_retrovirus"/>
</dbReference>
<gene>
    <name evidence="3" type="primary">OSJNBb0056F09.4</name>
</gene>
<reference evidence="4" key="2">
    <citation type="journal article" date="2008" name="Nucleic Acids Res.">
        <title>The rice annotation project database (RAP-DB): 2008 update.</title>
        <authorList>
            <consortium name="The rice annotation project (RAP)"/>
        </authorList>
    </citation>
    <scope>GENOME REANNOTATION</scope>
    <source>
        <strain evidence="4">cv. Nipponbare</strain>
    </source>
</reference>
<dbReference type="Proteomes" id="UP000000763">
    <property type="component" value="Chromosome 4"/>
</dbReference>
<name>Q7XSZ2_ORYSJ</name>
<organism evidence="3 4">
    <name type="scientific">Oryza sativa subsp. japonica</name>
    <name type="common">Rice</name>
    <dbReference type="NCBI Taxonomy" id="39947"/>
    <lineage>
        <taxon>Eukaryota</taxon>
        <taxon>Viridiplantae</taxon>
        <taxon>Streptophyta</taxon>
        <taxon>Embryophyta</taxon>
        <taxon>Tracheophyta</taxon>
        <taxon>Spermatophyta</taxon>
        <taxon>Magnoliopsida</taxon>
        <taxon>Liliopsida</taxon>
        <taxon>Poales</taxon>
        <taxon>Poaceae</taxon>
        <taxon>BOP clade</taxon>
        <taxon>Oryzoideae</taxon>
        <taxon>Oryzeae</taxon>
        <taxon>Oryzinae</taxon>
        <taxon>Oryza</taxon>
        <taxon>Oryza sativa</taxon>
    </lineage>
</organism>
<dbReference type="Pfam" id="PF07727">
    <property type="entry name" value="RVT_2"/>
    <property type="match status" value="1"/>
</dbReference>
<reference evidence="4" key="1">
    <citation type="journal article" date="2005" name="Nature">
        <title>The map-based sequence of the rice genome.</title>
        <authorList>
            <consortium name="International rice genome sequencing project (IRGSP)"/>
            <person name="Matsumoto T."/>
            <person name="Wu J."/>
            <person name="Kanamori H."/>
            <person name="Katayose Y."/>
            <person name="Fujisawa M."/>
            <person name="Namiki N."/>
            <person name="Mizuno H."/>
            <person name="Yamamoto K."/>
            <person name="Antonio B.A."/>
            <person name="Baba T."/>
            <person name="Sakata K."/>
            <person name="Nagamura Y."/>
            <person name="Aoki H."/>
            <person name="Arikawa K."/>
            <person name="Arita K."/>
            <person name="Bito T."/>
            <person name="Chiden Y."/>
            <person name="Fujitsuka N."/>
            <person name="Fukunaka R."/>
            <person name="Hamada M."/>
            <person name="Harada C."/>
            <person name="Hayashi A."/>
            <person name="Hijishita S."/>
            <person name="Honda M."/>
            <person name="Hosokawa S."/>
            <person name="Ichikawa Y."/>
            <person name="Idonuma A."/>
            <person name="Iijima M."/>
            <person name="Ikeda M."/>
            <person name="Ikeno M."/>
            <person name="Ito K."/>
            <person name="Ito S."/>
            <person name="Ito T."/>
            <person name="Ito Y."/>
            <person name="Ito Y."/>
            <person name="Iwabuchi A."/>
            <person name="Kamiya K."/>
            <person name="Karasawa W."/>
            <person name="Kurita K."/>
            <person name="Katagiri S."/>
            <person name="Kikuta A."/>
            <person name="Kobayashi H."/>
            <person name="Kobayashi N."/>
            <person name="Machita K."/>
            <person name="Maehara T."/>
            <person name="Masukawa M."/>
            <person name="Mizubayashi T."/>
            <person name="Mukai Y."/>
            <person name="Nagasaki H."/>
            <person name="Nagata Y."/>
            <person name="Naito S."/>
            <person name="Nakashima M."/>
            <person name="Nakama Y."/>
            <person name="Nakamichi Y."/>
            <person name="Nakamura M."/>
            <person name="Meguro A."/>
            <person name="Negishi M."/>
            <person name="Ohta I."/>
            <person name="Ohta T."/>
            <person name="Okamoto M."/>
            <person name="Ono N."/>
            <person name="Saji S."/>
            <person name="Sakaguchi M."/>
            <person name="Sakai K."/>
            <person name="Shibata M."/>
            <person name="Shimokawa T."/>
            <person name="Song J."/>
            <person name="Takazaki Y."/>
            <person name="Terasawa K."/>
            <person name="Tsugane M."/>
            <person name="Tsuji K."/>
            <person name="Ueda S."/>
            <person name="Waki K."/>
            <person name="Yamagata H."/>
            <person name="Yamamoto M."/>
            <person name="Yamamoto S."/>
            <person name="Yamane H."/>
            <person name="Yoshiki S."/>
            <person name="Yoshihara R."/>
            <person name="Yukawa K."/>
            <person name="Zhong H."/>
            <person name="Yano M."/>
            <person name="Yuan Q."/>
            <person name="Ouyang S."/>
            <person name="Liu J."/>
            <person name="Jones K.M."/>
            <person name="Gansberger K."/>
            <person name="Moffat K."/>
            <person name="Hill J."/>
            <person name="Bera J."/>
            <person name="Fadrosh D."/>
            <person name="Jin S."/>
            <person name="Johri S."/>
            <person name="Kim M."/>
            <person name="Overton L."/>
            <person name="Reardon M."/>
            <person name="Tsitrin T."/>
            <person name="Vuong H."/>
            <person name="Weaver B."/>
            <person name="Ciecko A."/>
            <person name="Tallon L."/>
            <person name="Jackson J."/>
            <person name="Pai G."/>
            <person name="Aken S.V."/>
            <person name="Utterback T."/>
            <person name="Reidmuller S."/>
            <person name="Feldblyum T."/>
            <person name="Hsiao J."/>
            <person name="Zismann V."/>
            <person name="Iobst S."/>
            <person name="de Vazeille A.R."/>
            <person name="Buell C.R."/>
            <person name="Ying K."/>
            <person name="Li Y."/>
            <person name="Lu T."/>
            <person name="Huang Y."/>
            <person name="Zhao Q."/>
            <person name="Feng Q."/>
            <person name="Zhang L."/>
            <person name="Zhu J."/>
            <person name="Weng Q."/>
            <person name="Mu J."/>
            <person name="Lu Y."/>
            <person name="Fan D."/>
            <person name="Liu Y."/>
            <person name="Guan J."/>
            <person name="Zhang Y."/>
            <person name="Yu S."/>
            <person name="Liu X."/>
            <person name="Zhang Y."/>
            <person name="Hong G."/>
            <person name="Han B."/>
            <person name="Choisne N."/>
            <person name="Demange N."/>
            <person name="Orjeda G."/>
            <person name="Samain S."/>
            <person name="Cattolico L."/>
            <person name="Pelletier E."/>
            <person name="Couloux A."/>
            <person name="Segurens B."/>
            <person name="Wincker P."/>
            <person name="D'Hont A."/>
            <person name="Scarpelli C."/>
            <person name="Weissenbach J."/>
            <person name="Salanoubat M."/>
            <person name="Quetier F."/>
            <person name="Yu Y."/>
            <person name="Kim H.R."/>
            <person name="Rambo T."/>
            <person name="Currie J."/>
            <person name="Collura K."/>
            <person name="Luo M."/>
            <person name="Yang T."/>
            <person name="Ammiraju J.S.S."/>
            <person name="Engler F."/>
            <person name="Soderlund C."/>
            <person name="Wing R.A."/>
            <person name="Palmer L.E."/>
            <person name="de la Bastide M."/>
            <person name="Spiegel L."/>
            <person name="Nascimento L."/>
            <person name="Zutavern T."/>
            <person name="O'Shaughnessy A."/>
            <person name="Dike S."/>
            <person name="Dedhia N."/>
            <person name="Preston R."/>
            <person name="Balija V."/>
            <person name="McCombie W.R."/>
            <person name="Chow T."/>
            <person name="Chen H."/>
            <person name="Chung M."/>
            <person name="Chen C."/>
            <person name="Shaw J."/>
            <person name="Wu H."/>
            <person name="Hsiao K."/>
            <person name="Chao Y."/>
            <person name="Chu M."/>
            <person name="Cheng C."/>
            <person name="Hour A."/>
            <person name="Lee P."/>
            <person name="Lin S."/>
            <person name="Lin Y."/>
            <person name="Liou J."/>
            <person name="Liu S."/>
            <person name="Hsing Y."/>
            <person name="Raghuvanshi S."/>
            <person name="Mohanty A."/>
            <person name="Bharti A.K."/>
            <person name="Gaur A."/>
            <person name="Gupta V."/>
            <person name="Kumar D."/>
            <person name="Ravi V."/>
            <person name="Vij S."/>
            <person name="Kapur A."/>
            <person name="Khurana P."/>
            <person name="Khurana P."/>
            <person name="Khurana J.P."/>
            <person name="Tyagi A.K."/>
            <person name="Gaikwad K."/>
            <person name="Singh A."/>
            <person name="Dalal V."/>
            <person name="Srivastava S."/>
            <person name="Dixit A."/>
            <person name="Pal A.K."/>
            <person name="Ghazi I.A."/>
            <person name="Yadav M."/>
            <person name="Pandit A."/>
            <person name="Bhargava A."/>
            <person name="Sureshbabu K."/>
            <person name="Batra K."/>
            <person name="Sharma T.R."/>
            <person name="Mohapatra T."/>
            <person name="Singh N.K."/>
            <person name="Messing J."/>
            <person name="Nelson A.B."/>
            <person name="Fuks G."/>
            <person name="Kavchok S."/>
            <person name="Keizer G."/>
            <person name="Linton E."/>
            <person name="Llaca V."/>
            <person name="Song R."/>
            <person name="Tanyolac B."/>
            <person name="Young S."/>
            <person name="Ho-Il K."/>
            <person name="Hahn J.H."/>
            <person name="Sangsakoo G."/>
            <person name="Vanavichit A."/>
            <person name="de Mattos Luiz.A.T."/>
            <person name="Zimmer P.D."/>
            <person name="Malone G."/>
            <person name="Dellagostin O."/>
            <person name="de Oliveira A.C."/>
            <person name="Bevan M."/>
            <person name="Bancroft I."/>
            <person name="Minx P."/>
            <person name="Cordum H."/>
            <person name="Wilson R."/>
            <person name="Cheng Z."/>
            <person name="Jin W."/>
            <person name="Jiang J."/>
            <person name="Leong S.A."/>
            <person name="Iwama H."/>
            <person name="Gojobori T."/>
            <person name="Itoh T."/>
            <person name="Niimura Y."/>
            <person name="Fujii Y."/>
            <person name="Habara T."/>
            <person name="Sakai H."/>
            <person name="Sato Y."/>
            <person name="Wilson G."/>
            <person name="Kumar K."/>
            <person name="McCouch S."/>
            <person name="Juretic N."/>
            <person name="Hoen D."/>
            <person name="Wright S."/>
            <person name="Bruskiewich R."/>
            <person name="Bureau T."/>
            <person name="Miyao A."/>
            <person name="Hirochika H."/>
            <person name="Nishikawa T."/>
            <person name="Kadowaki K."/>
            <person name="Sugiura M."/>
            <person name="Burr B."/>
            <person name="Sasaki T."/>
        </authorList>
    </citation>
    <scope>NUCLEOTIDE SEQUENCE [LARGE SCALE GENOMIC DNA]</scope>
    <source>
        <strain evidence="4">cv. Nipponbare</strain>
    </source>
</reference>
<proteinExistence type="predicted"/>
<dbReference type="Pfam" id="PF25597">
    <property type="entry name" value="SH3_retrovirus"/>
    <property type="match status" value="1"/>
</dbReference>